<evidence type="ECO:0000256" key="2">
    <source>
        <dbReference type="ARBA" id="ARBA00022475"/>
    </source>
</evidence>
<dbReference type="Gene3D" id="1.20.1070.10">
    <property type="entry name" value="Rhodopsin 7-helix transmembrane proteins"/>
    <property type="match status" value="1"/>
</dbReference>
<evidence type="ECO:0000256" key="9">
    <source>
        <dbReference type="ARBA" id="ARBA00023157"/>
    </source>
</evidence>
<name>A0AAD1RJW4_PELCU</name>
<keyword evidence="6 14" id="KW-1133">Transmembrane helix</keyword>
<evidence type="ECO:0000256" key="11">
    <source>
        <dbReference type="ARBA" id="ARBA00023180"/>
    </source>
</evidence>
<keyword evidence="12 13" id="KW-0807">Transducer</keyword>
<dbReference type="GO" id="GO:0004984">
    <property type="term" value="F:olfactory receptor activity"/>
    <property type="evidence" value="ECO:0007669"/>
    <property type="project" value="InterPro"/>
</dbReference>
<keyword evidence="17" id="KW-1185">Reference proteome</keyword>
<dbReference type="PRINTS" id="PR00245">
    <property type="entry name" value="OLFACTORYR"/>
</dbReference>
<dbReference type="GO" id="GO:0004930">
    <property type="term" value="F:G protein-coupled receptor activity"/>
    <property type="evidence" value="ECO:0007669"/>
    <property type="project" value="UniProtKB-KW"/>
</dbReference>
<dbReference type="PANTHER" id="PTHR24242:SF253">
    <property type="entry name" value="OLFACTORY RECEPTOR-RELATED"/>
    <property type="match status" value="1"/>
</dbReference>
<evidence type="ECO:0000256" key="4">
    <source>
        <dbReference type="ARBA" id="ARBA00022692"/>
    </source>
</evidence>
<dbReference type="AlphaFoldDB" id="A0AAD1RJW4"/>
<dbReference type="InterPro" id="IPR050939">
    <property type="entry name" value="Olfactory_GPCR1"/>
</dbReference>
<evidence type="ECO:0000256" key="14">
    <source>
        <dbReference type="RuleBase" id="RU363047"/>
    </source>
</evidence>
<feature type="transmembrane region" description="Helical" evidence="14">
    <location>
        <begin position="209"/>
        <end position="228"/>
    </location>
</feature>
<comment type="caution">
    <text evidence="14">Lacks conserved residue(s) required for the propagation of feature annotation.</text>
</comment>
<comment type="subcellular location">
    <subcellularLocation>
        <location evidence="1 14">Cell membrane</location>
        <topology evidence="1 14">Multi-pass membrane protein</topology>
    </subcellularLocation>
</comment>
<evidence type="ECO:0000256" key="5">
    <source>
        <dbReference type="ARBA" id="ARBA00022725"/>
    </source>
</evidence>
<proteinExistence type="inferred from homology"/>
<feature type="non-terminal residue" evidence="16">
    <location>
        <position position="1"/>
    </location>
</feature>
<dbReference type="InterPro" id="IPR000276">
    <property type="entry name" value="GPCR_Rhodpsn"/>
</dbReference>
<evidence type="ECO:0000256" key="1">
    <source>
        <dbReference type="ARBA" id="ARBA00004651"/>
    </source>
</evidence>
<keyword evidence="2 14" id="KW-1003">Cell membrane</keyword>
<dbReference type="FunFam" id="1.20.1070.10:FF:000015">
    <property type="entry name" value="Olfactory receptor"/>
    <property type="match status" value="1"/>
</dbReference>
<dbReference type="PROSITE" id="PS00237">
    <property type="entry name" value="G_PROTEIN_RECEP_F1_1"/>
    <property type="match status" value="1"/>
</dbReference>
<keyword evidence="9" id="KW-1015">Disulfide bond</keyword>
<feature type="non-terminal residue" evidence="16">
    <location>
        <position position="236"/>
    </location>
</feature>
<accession>A0AAD1RJW4</accession>
<dbReference type="PRINTS" id="PR00237">
    <property type="entry name" value="GPCRRHODOPSN"/>
</dbReference>
<evidence type="ECO:0000256" key="3">
    <source>
        <dbReference type="ARBA" id="ARBA00022606"/>
    </source>
</evidence>
<organism evidence="16 17">
    <name type="scientific">Pelobates cultripes</name>
    <name type="common">Western spadefoot toad</name>
    <dbReference type="NCBI Taxonomy" id="61616"/>
    <lineage>
        <taxon>Eukaryota</taxon>
        <taxon>Metazoa</taxon>
        <taxon>Chordata</taxon>
        <taxon>Craniata</taxon>
        <taxon>Vertebrata</taxon>
        <taxon>Euteleostomi</taxon>
        <taxon>Amphibia</taxon>
        <taxon>Batrachia</taxon>
        <taxon>Anura</taxon>
        <taxon>Pelobatoidea</taxon>
        <taxon>Pelobatidae</taxon>
        <taxon>Pelobates</taxon>
    </lineage>
</organism>
<gene>
    <name evidence="16" type="ORF">PECUL_23A061882</name>
</gene>
<keyword evidence="3 14" id="KW-0716">Sensory transduction</keyword>
<dbReference type="SUPFAM" id="SSF81321">
    <property type="entry name" value="Family A G protein-coupled receptor-like"/>
    <property type="match status" value="1"/>
</dbReference>
<dbReference type="EMBL" id="OW240914">
    <property type="protein sequence ID" value="CAH2272515.1"/>
    <property type="molecule type" value="Genomic_DNA"/>
</dbReference>
<keyword evidence="7 13" id="KW-0297">G-protein coupled receptor</keyword>
<feature type="transmembrane region" description="Helical" evidence="14">
    <location>
        <begin position="74"/>
        <end position="99"/>
    </location>
</feature>
<keyword evidence="5 14" id="KW-0552">Olfaction</keyword>
<dbReference type="InterPro" id="IPR017452">
    <property type="entry name" value="GPCR_Rhodpsn_7TM"/>
</dbReference>
<dbReference type="PROSITE" id="PS50262">
    <property type="entry name" value="G_PROTEIN_RECEP_F1_2"/>
    <property type="match status" value="1"/>
</dbReference>
<dbReference type="Pfam" id="PF13853">
    <property type="entry name" value="7tm_4"/>
    <property type="match status" value="1"/>
</dbReference>
<dbReference type="InterPro" id="IPR000725">
    <property type="entry name" value="Olfact_rcpt"/>
</dbReference>
<dbReference type="Proteomes" id="UP001295444">
    <property type="component" value="Chromosome 03"/>
</dbReference>
<reference evidence="16" key="1">
    <citation type="submission" date="2022-03" db="EMBL/GenBank/DDBJ databases">
        <authorList>
            <person name="Alioto T."/>
            <person name="Alioto T."/>
            <person name="Gomez Garrido J."/>
        </authorList>
    </citation>
    <scope>NUCLEOTIDE SEQUENCE</scope>
</reference>
<sequence length="236" mass="26463">HLSTSDILITTNITPNMLHVILHVQSTISLTGCITQFYFHGLSSSSETLFLTVMSYDRYLAICKPLHYTSIMDIWLCLYLAVWSWILSCTVSMLIASLIHQLVFCGPHIIDHYFCDFIPLLQLSCSDSTIVKMTVIVLSIPLVILPLSSIFYTYISIFITISRISTSSGKLKSFSTCSSHLIVVSIYYGTLITIYMAPSNNSAFNINKSISLLYTVGTPLFNPIIYCLRNNDIKNA</sequence>
<evidence type="ECO:0000256" key="6">
    <source>
        <dbReference type="ARBA" id="ARBA00022989"/>
    </source>
</evidence>
<evidence type="ECO:0000256" key="12">
    <source>
        <dbReference type="ARBA" id="ARBA00023224"/>
    </source>
</evidence>
<evidence type="ECO:0000256" key="13">
    <source>
        <dbReference type="RuleBase" id="RU000688"/>
    </source>
</evidence>
<keyword evidence="4 13" id="KW-0812">Transmembrane</keyword>
<evidence type="ECO:0000313" key="17">
    <source>
        <dbReference type="Proteomes" id="UP001295444"/>
    </source>
</evidence>
<comment type="similarity">
    <text evidence="13">Belongs to the G-protein coupled receptor 1 family.</text>
</comment>
<dbReference type="PANTHER" id="PTHR24242">
    <property type="entry name" value="G-PROTEIN COUPLED RECEPTOR"/>
    <property type="match status" value="1"/>
</dbReference>
<protein>
    <recommendedName>
        <fullName evidence="14">Olfactory receptor</fullName>
    </recommendedName>
</protein>
<keyword evidence="11" id="KW-0325">Glycoprotein</keyword>
<dbReference type="GO" id="GO:0005886">
    <property type="term" value="C:plasma membrane"/>
    <property type="evidence" value="ECO:0007669"/>
    <property type="project" value="UniProtKB-SubCell"/>
</dbReference>
<evidence type="ECO:0000256" key="10">
    <source>
        <dbReference type="ARBA" id="ARBA00023170"/>
    </source>
</evidence>
<feature type="transmembrane region" description="Helical" evidence="14">
    <location>
        <begin position="173"/>
        <end position="197"/>
    </location>
</feature>
<evidence type="ECO:0000256" key="7">
    <source>
        <dbReference type="ARBA" id="ARBA00023040"/>
    </source>
</evidence>
<evidence type="ECO:0000313" key="16">
    <source>
        <dbReference type="EMBL" id="CAH2272515.1"/>
    </source>
</evidence>
<feature type="transmembrane region" description="Helical" evidence="14">
    <location>
        <begin position="136"/>
        <end position="161"/>
    </location>
</feature>
<evidence type="ECO:0000256" key="8">
    <source>
        <dbReference type="ARBA" id="ARBA00023136"/>
    </source>
</evidence>
<keyword evidence="10 13" id="KW-0675">Receptor</keyword>
<evidence type="ECO:0000259" key="15">
    <source>
        <dbReference type="PROSITE" id="PS50262"/>
    </source>
</evidence>
<feature type="domain" description="G-protein coupled receptors family 1 profile" evidence="15">
    <location>
        <begin position="1"/>
        <end position="226"/>
    </location>
</feature>
<keyword evidence="8 14" id="KW-0472">Membrane</keyword>